<keyword evidence="2" id="KW-1185">Reference proteome</keyword>
<organism evidence="1 2">
    <name type="scientific">Monosporascus cannonballus</name>
    <dbReference type="NCBI Taxonomy" id="155416"/>
    <lineage>
        <taxon>Eukaryota</taxon>
        <taxon>Fungi</taxon>
        <taxon>Dikarya</taxon>
        <taxon>Ascomycota</taxon>
        <taxon>Pezizomycotina</taxon>
        <taxon>Sordariomycetes</taxon>
        <taxon>Xylariomycetidae</taxon>
        <taxon>Xylariales</taxon>
        <taxon>Xylariales incertae sedis</taxon>
        <taxon>Monosporascus</taxon>
    </lineage>
</organism>
<evidence type="ECO:0000313" key="1">
    <source>
        <dbReference type="EMBL" id="RYO95251.1"/>
    </source>
</evidence>
<reference evidence="1 2" key="1">
    <citation type="submission" date="2018-06" db="EMBL/GenBank/DDBJ databases">
        <title>Complete Genomes of Monosporascus.</title>
        <authorList>
            <person name="Robinson A.J."/>
            <person name="Natvig D.O."/>
        </authorList>
    </citation>
    <scope>NUCLEOTIDE SEQUENCE [LARGE SCALE GENOMIC DNA]</scope>
    <source>
        <strain evidence="1 2">CBS 609.92</strain>
    </source>
</reference>
<proteinExistence type="predicted"/>
<dbReference type="Proteomes" id="UP000294003">
    <property type="component" value="Unassembled WGS sequence"/>
</dbReference>
<comment type="caution">
    <text evidence="1">The sequence shown here is derived from an EMBL/GenBank/DDBJ whole genome shotgun (WGS) entry which is preliminary data.</text>
</comment>
<accession>A0ABY0HJX2</accession>
<name>A0ABY0HJX2_9PEZI</name>
<protein>
    <submittedName>
        <fullName evidence="1">Uncharacterized protein</fullName>
    </submittedName>
</protein>
<evidence type="ECO:0000313" key="2">
    <source>
        <dbReference type="Proteomes" id="UP000294003"/>
    </source>
</evidence>
<gene>
    <name evidence="1" type="ORF">DL762_000134</name>
</gene>
<dbReference type="EMBL" id="QJNS01000003">
    <property type="protein sequence ID" value="RYO95251.1"/>
    <property type="molecule type" value="Genomic_DNA"/>
</dbReference>
<sequence length="91" mass="10315">MTAPDSPSVLVEIETVLEASGIMHVIRAFAVPSESCVGEIDYERLKRMFVQPGHHHVVRVEVYMYDAGAVDLLYRVNPILDYLFPREGIVR</sequence>